<keyword evidence="1" id="KW-0732">Signal</keyword>
<keyword evidence="3" id="KW-1185">Reference proteome</keyword>
<accession>A0AA38J6W1</accession>
<feature type="signal peptide" evidence="1">
    <location>
        <begin position="1"/>
        <end position="16"/>
    </location>
</feature>
<reference evidence="2" key="1">
    <citation type="submission" date="2022-08" db="EMBL/GenBank/DDBJ databases">
        <authorList>
            <consortium name="DOE Joint Genome Institute"/>
            <person name="Min B."/>
            <person name="Sierra-Patev S."/>
            <person name="Naranjo-Ortiz M."/>
            <person name="Looney B."/>
            <person name="Konkel Z."/>
            <person name="Slot J.C."/>
            <person name="Sakamoto Y."/>
            <person name="Steenwyk J.L."/>
            <person name="Rokas A."/>
            <person name="Carro J."/>
            <person name="Camarero S."/>
            <person name="Ferreira P."/>
            <person name="Molpeceres G."/>
            <person name="Ruiz-duenas F.J."/>
            <person name="Serrano A."/>
            <person name="Henrissat B."/>
            <person name="Drula E."/>
            <person name="Hughes K.W."/>
            <person name="Mata J.L."/>
            <person name="Ishikawa N.K."/>
            <person name="Vargas-Isla R."/>
            <person name="Ushijima S."/>
            <person name="Smith C.A."/>
            <person name="Ahrendt S."/>
            <person name="Andreopoulos W."/>
            <person name="He G."/>
            <person name="LaButti K."/>
            <person name="Lipzen A."/>
            <person name="Ng V."/>
            <person name="Riley R."/>
            <person name="Sandor L."/>
            <person name="Barry K."/>
            <person name="Martinez A.T."/>
            <person name="Xiao Y."/>
            <person name="Gibbons J.G."/>
            <person name="Terashima K."/>
            <person name="Hibbett D.S."/>
            <person name="Grigoriev I.V."/>
        </authorList>
    </citation>
    <scope>NUCLEOTIDE SEQUENCE</scope>
    <source>
        <strain evidence="2">ET3784</strain>
    </source>
</reference>
<name>A0AA38J6W1_9AGAR</name>
<dbReference type="Proteomes" id="UP001176059">
    <property type="component" value="Unassembled WGS sequence"/>
</dbReference>
<reference evidence="2" key="2">
    <citation type="journal article" date="2023" name="Proc. Natl. Acad. Sci. U.S.A.">
        <title>A global phylogenomic analysis of the shiitake genus Lentinula.</title>
        <authorList>
            <person name="Sierra-Patev S."/>
            <person name="Min B."/>
            <person name="Naranjo-Ortiz M."/>
            <person name="Looney B."/>
            <person name="Konkel Z."/>
            <person name="Slot J.C."/>
            <person name="Sakamoto Y."/>
            <person name="Steenwyk J.L."/>
            <person name="Rokas A."/>
            <person name="Carro J."/>
            <person name="Camarero S."/>
            <person name="Ferreira P."/>
            <person name="Molpeceres G."/>
            <person name="Ruiz-Duenas F.J."/>
            <person name="Serrano A."/>
            <person name="Henrissat B."/>
            <person name="Drula E."/>
            <person name="Hughes K.W."/>
            <person name="Mata J.L."/>
            <person name="Ishikawa N.K."/>
            <person name="Vargas-Isla R."/>
            <person name="Ushijima S."/>
            <person name="Smith C.A."/>
            <person name="Donoghue J."/>
            <person name="Ahrendt S."/>
            <person name="Andreopoulos W."/>
            <person name="He G."/>
            <person name="LaButti K."/>
            <person name="Lipzen A."/>
            <person name="Ng V."/>
            <person name="Riley R."/>
            <person name="Sandor L."/>
            <person name="Barry K."/>
            <person name="Martinez A.T."/>
            <person name="Xiao Y."/>
            <person name="Gibbons J.G."/>
            <person name="Terashima K."/>
            <person name="Grigoriev I.V."/>
            <person name="Hibbett D."/>
        </authorList>
    </citation>
    <scope>NUCLEOTIDE SEQUENCE</scope>
    <source>
        <strain evidence="2">ET3784</strain>
    </source>
</reference>
<gene>
    <name evidence="2" type="ORF">DFJ43DRAFT_47340</name>
</gene>
<evidence type="ECO:0008006" key="4">
    <source>
        <dbReference type="Google" id="ProtNLM"/>
    </source>
</evidence>
<dbReference type="EMBL" id="JANVFO010000101">
    <property type="protein sequence ID" value="KAJ3713232.1"/>
    <property type="molecule type" value="Genomic_DNA"/>
</dbReference>
<sequence>MIILISLLARLLSVAATTAPTLTQFDQQRFHDRLWQTNLRGPRWTGNDNQNTLTSLVSQSMQLAGLDVQILNYTLDRWDPQWWSLSLALKNGTILGLPTTGYWPYSGDSGVAGVTGPVHDAGTFSVSDVTEKAVNSSLNLDNLPPGGSVLFFDNPSPTHNYSLPGYKLLGTSRDIDAATEIPEVTLFLEHCVCETHRSTPLLVFRLVISRTLTGSLPKHSTSPR</sequence>
<evidence type="ECO:0000313" key="3">
    <source>
        <dbReference type="Proteomes" id="UP001176059"/>
    </source>
</evidence>
<comment type="caution">
    <text evidence="2">The sequence shown here is derived from an EMBL/GenBank/DDBJ whole genome shotgun (WGS) entry which is preliminary data.</text>
</comment>
<evidence type="ECO:0000256" key="1">
    <source>
        <dbReference type="SAM" id="SignalP"/>
    </source>
</evidence>
<dbReference type="AlphaFoldDB" id="A0AA38J6W1"/>
<proteinExistence type="predicted"/>
<protein>
    <recommendedName>
        <fullName evidence="4">Glycoside hydrolase family 16 protein</fullName>
    </recommendedName>
</protein>
<feature type="chain" id="PRO_5041208848" description="Glycoside hydrolase family 16 protein" evidence="1">
    <location>
        <begin position="17"/>
        <end position="224"/>
    </location>
</feature>
<evidence type="ECO:0000313" key="2">
    <source>
        <dbReference type="EMBL" id="KAJ3713232.1"/>
    </source>
</evidence>
<organism evidence="2 3">
    <name type="scientific">Lentinula guzmanii</name>
    <dbReference type="NCBI Taxonomy" id="2804957"/>
    <lineage>
        <taxon>Eukaryota</taxon>
        <taxon>Fungi</taxon>
        <taxon>Dikarya</taxon>
        <taxon>Basidiomycota</taxon>
        <taxon>Agaricomycotina</taxon>
        <taxon>Agaricomycetes</taxon>
        <taxon>Agaricomycetidae</taxon>
        <taxon>Agaricales</taxon>
        <taxon>Marasmiineae</taxon>
        <taxon>Omphalotaceae</taxon>
        <taxon>Lentinula</taxon>
    </lineage>
</organism>